<dbReference type="Proteomes" id="UP000383365">
    <property type="component" value="Unassembled WGS sequence"/>
</dbReference>
<evidence type="ECO:0000313" key="7">
    <source>
        <dbReference type="EMBL" id="EAE2661263.1"/>
    </source>
</evidence>
<protein>
    <recommendedName>
        <fullName evidence="6">ATP-dependent Clp protease proteolytic subunit</fullName>
    </recommendedName>
</protein>
<name>A0A6W4Y571_LISMN</name>
<dbReference type="InterPro" id="IPR029045">
    <property type="entry name" value="ClpP/crotonase-like_dom_sf"/>
</dbReference>
<evidence type="ECO:0000256" key="2">
    <source>
        <dbReference type="ARBA" id="ARBA00022490"/>
    </source>
</evidence>
<keyword evidence="4" id="KW-0378">Hydrolase</keyword>
<reference evidence="7 9" key="1">
    <citation type="submission" date="2019-03" db="EMBL/GenBank/DDBJ databases">
        <authorList>
            <person name="Ashton P.M."/>
            <person name="Dallman T."/>
            <person name="Nair S."/>
            <person name="De Pinna E."/>
            <person name="Peters T."/>
            <person name="Grant K."/>
        </authorList>
    </citation>
    <scope>NUCLEOTIDE SEQUENCE [LARGE SCALE GENOMIC DNA]</scope>
    <source>
        <strain evidence="8 10">883775</strain>
        <strain evidence="7">RL15000161</strain>
    </source>
</reference>
<proteinExistence type="inferred from homology"/>
<dbReference type="AlphaFoldDB" id="A0A6W4Y571"/>
<gene>
    <name evidence="7" type="ORF">E1V33_13970</name>
    <name evidence="8" type="ORF">G3R95_000552</name>
</gene>
<dbReference type="GO" id="GO:0009368">
    <property type="term" value="C:endopeptidase Clp complex"/>
    <property type="evidence" value="ECO:0007669"/>
    <property type="project" value="TreeGrafter"/>
</dbReference>
<evidence type="ECO:0000256" key="5">
    <source>
        <dbReference type="ARBA" id="ARBA00022825"/>
    </source>
</evidence>
<dbReference type="GO" id="GO:0004252">
    <property type="term" value="F:serine-type endopeptidase activity"/>
    <property type="evidence" value="ECO:0007669"/>
    <property type="project" value="InterPro"/>
</dbReference>
<dbReference type="InterPro" id="IPR023562">
    <property type="entry name" value="ClpP/TepA"/>
</dbReference>
<evidence type="ECO:0000256" key="4">
    <source>
        <dbReference type="ARBA" id="ARBA00022801"/>
    </source>
</evidence>
<dbReference type="PANTHER" id="PTHR10381:SF70">
    <property type="entry name" value="ATP-DEPENDENT CLP PROTEASE PROTEOLYTIC SUBUNIT"/>
    <property type="match status" value="1"/>
</dbReference>
<organism evidence="7 9">
    <name type="scientific">Listeria monocytogenes</name>
    <dbReference type="NCBI Taxonomy" id="1639"/>
    <lineage>
        <taxon>Bacteria</taxon>
        <taxon>Bacillati</taxon>
        <taxon>Bacillota</taxon>
        <taxon>Bacilli</taxon>
        <taxon>Bacillales</taxon>
        <taxon>Listeriaceae</taxon>
        <taxon>Listeria</taxon>
    </lineage>
</organism>
<dbReference type="EMBL" id="AAARIE010000025">
    <property type="protein sequence ID" value="EAE2661263.1"/>
    <property type="molecule type" value="Genomic_DNA"/>
</dbReference>
<dbReference type="InterPro" id="IPR001907">
    <property type="entry name" value="ClpP"/>
</dbReference>
<comment type="caution">
    <text evidence="7">The sequence shown here is derived from an EMBL/GenBank/DDBJ whole genome shotgun (WGS) entry which is preliminary data.</text>
</comment>
<dbReference type="Gene3D" id="3.90.226.10">
    <property type="entry name" value="2-enoyl-CoA Hydratase, Chain A, domain 1"/>
    <property type="match status" value="1"/>
</dbReference>
<dbReference type="Proteomes" id="UP000470497">
    <property type="component" value="Unassembled WGS sequence"/>
</dbReference>
<keyword evidence="3 7" id="KW-0645">Protease</keyword>
<evidence type="ECO:0000313" key="8">
    <source>
        <dbReference type="EMBL" id="EDP8409014.1"/>
    </source>
</evidence>
<dbReference type="GO" id="GO:0051117">
    <property type="term" value="F:ATPase binding"/>
    <property type="evidence" value="ECO:0007669"/>
    <property type="project" value="TreeGrafter"/>
</dbReference>
<dbReference type="CDD" id="cd07016">
    <property type="entry name" value="S14_ClpP_1"/>
    <property type="match status" value="1"/>
</dbReference>
<evidence type="ECO:0000256" key="1">
    <source>
        <dbReference type="ARBA" id="ARBA00007039"/>
    </source>
</evidence>
<dbReference type="SUPFAM" id="SSF52096">
    <property type="entry name" value="ClpP/crotonase"/>
    <property type="match status" value="1"/>
</dbReference>
<comment type="similarity">
    <text evidence="1 6">Belongs to the peptidase S14 family.</text>
</comment>
<keyword evidence="5" id="KW-0720">Serine protease</keyword>
<dbReference type="PRINTS" id="PR00127">
    <property type="entry name" value="CLPPROTEASEP"/>
</dbReference>
<dbReference type="GO" id="GO:0006515">
    <property type="term" value="P:protein quality control for misfolded or incompletely synthesized proteins"/>
    <property type="evidence" value="ECO:0007669"/>
    <property type="project" value="TreeGrafter"/>
</dbReference>
<evidence type="ECO:0000256" key="6">
    <source>
        <dbReference type="RuleBase" id="RU003567"/>
    </source>
</evidence>
<evidence type="ECO:0000313" key="9">
    <source>
        <dbReference type="Proteomes" id="UP000383365"/>
    </source>
</evidence>
<evidence type="ECO:0000313" key="10">
    <source>
        <dbReference type="Proteomes" id="UP000470497"/>
    </source>
</evidence>
<dbReference type="PANTHER" id="PTHR10381">
    <property type="entry name" value="ATP-DEPENDENT CLP PROTEASE PROTEOLYTIC SUBUNIT"/>
    <property type="match status" value="1"/>
</dbReference>
<dbReference type="GO" id="GO:0004176">
    <property type="term" value="F:ATP-dependent peptidase activity"/>
    <property type="evidence" value="ECO:0007669"/>
    <property type="project" value="InterPro"/>
</dbReference>
<dbReference type="NCBIfam" id="NF045542">
    <property type="entry name" value="Clp_rel_HeadMat"/>
    <property type="match status" value="1"/>
</dbReference>
<evidence type="ECO:0000256" key="3">
    <source>
        <dbReference type="ARBA" id="ARBA00022670"/>
    </source>
</evidence>
<sequence length="268" mass="29039">MTKIEVKGPIIGNDDKWIYDWLDMEATCAKDINEALANASGEVEVWINSNGGDVFAGSEIYTALKSYNGNVVVKIVGMAASAASVIAMAGNEVLISPTGQMMIHNVQYGGRGDYRELKKASEIAQNANISIANAYQLKTGKTLEELLNMMGEETWLNSQQAVELGLADGVMFQENSETPKLVASTGGMLAQATLDKVRGLKDTNGTQSILEVSVSAEQIQSIVEDTIAKLKNEVILDGKTLNQHIAEQEKESEESEESEVNGLKRFLF</sequence>
<accession>A0A6W4Y571</accession>
<dbReference type="EMBL" id="AANOZB010000002">
    <property type="protein sequence ID" value="EDP8409014.1"/>
    <property type="molecule type" value="Genomic_DNA"/>
</dbReference>
<dbReference type="RefSeq" id="WP_031669132.1">
    <property type="nucleotide sequence ID" value="NZ_CP013919.1"/>
</dbReference>
<dbReference type="Pfam" id="PF00574">
    <property type="entry name" value="CLP_protease"/>
    <property type="match status" value="1"/>
</dbReference>
<keyword evidence="2" id="KW-0963">Cytoplasm</keyword>